<gene>
    <name evidence="3" type="ORF">DOTSEDRAFT_131736</name>
</gene>
<proteinExistence type="inferred from homology"/>
<dbReference type="InterPro" id="IPR009799">
    <property type="entry name" value="EthD_dom"/>
</dbReference>
<dbReference type="eggNOG" id="ENOG502STMR">
    <property type="taxonomic scope" value="Eukaryota"/>
</dbReference>
<dbReference type="OMA" id="MMVGDEY"/>
<protein>
    <recommendedName>
        <fullName evidence="2">EthD domain-containing protein</fullName>
    </recommendedName>
</protein>
<accession>M2YLF5</accession>
<feature type="domain" description="EthD" evidence="2">
    <location>
        <begin position="26"/>
        <end position="118"/>
    </location>
</feature>
<evidence type="ECO:0000259" key="2">
    <source>
        <dbReference type="Pfam" id="PF07110"/>
    </source>
</evidence>
<reference evidence="4" key="1">
    <citation type="journal article" date="2012" name="PLoS Genet.">
        <title>The genomes of the fungal plant pathogens Cladosporium fulvum and Dothistroma septosporum reveal adaptation to different hosts and lifestyles but also signatures of common ancestry.</title>
        <authorList>
            <person name="de Wit P.J.G.M."/>
            <person name="van der Burgt A."/>
            <person name="Oekmen B."/>
            <person name="Stergiopoulos I."/>
            <person name="Abd-Elsalam K.A."/>
            <person name="Aerts A.L."/>
            <person name="Bahkali A.H."/>
            <person name="Beenen H.G."/>
            <person name="Chettri P."/>
            <person name="Cox M.P."/>
            <person name="Datema E."/>
            <person name="de Vries R.P."/>
            <person name="Dhillon B."/>
            <person name="Ganley A.R."/>
            <person name="Griffiths S.A."/>
            <person name="Guo Y."/>
            <person name="Hamelin R.C."/>
            <person name="Henrissat B."/>
            <person name="Kabir M.S."/>
            <person name="Jashni M.K."/>
            <person name="Kema G."/>
            <person name="Klaubauf S."/>
            <person name="Lapidus A."/>
            <person name="Levasseur A."/>
            <person name="Lindquist E."/>
            <person name="Mehrabi R."/>
            <person name="Ohm R.A."/>
            <person name="Owen T.J."/>
            <person name="Salamov A."/>
            <person name="Schwelm A."/>
            <person name="Schijlen E."/>
            <person name="Sun H."/>
            <person name="van den Burg H.A."/>
            <person name="van Ham R.C.H.J."/>
            <person name="Zhang S."/>
            <person name="Goodwin S.B."/>
            <person name="Grigoriev I.V."/>
            <person name="Collemare J."/>
            <person name="Bradshaw R.E."/>
        </authorList>
    </citation>
    <scope>NUCLEOTIDE SEQUENCE [LARGE SCALE GENOMIC DNA]</scope>
    <source>
        <strain evidence="4">NZE10 / CBS 128990</strain>
    </source>
</reference>
<sequence length="144" mass="16561">MVLEAGYPNTTGFRKVTKVTILIKKKPGMSDADFISHYNNIHAQLAAPVVQKHNIITYCLSYCLDRDRKIMSDMLHGKAQMADYDAICTFVFKDYKEFARFMFDPASKALGPDHENFMVESEMRMMVGDEYMVIEDGERVVKDE</sequence>
<reference evidence="3 4" key="2">
    <citation type="journal article" date="2012" name="PLoS Pathog.">
        <title>Diverse lifestyles and strategies of plant pathogenesis encoded in the genomes of eighteen Dothideomycetes fungi.</title>
        <authorList>
            <person name="Ohm R.A."/>
            <person name="Feau N."/>
            <person name="Henrissat B."/>
            <person name="Schoch C.L."/>
            <person name="Horwitz B.A."/>
            <person name="Barry K.W."/>
            <person name="Condon B.J."/>
            <person name="Copeland A.C."/>
            <person name="Dhillon B."/>
            <person name="Glaser F."/>
            <person name="Hesse C.N."/>
            <person name="Kosti I."/>
            <person name="LaButti K."/>
            <person name="Lindquist E.A."/>
            <person name="Lucas S."/>
            <person name="Salamov A.A."/>
            <person name="Bradshaw R.E."/>
            <person name="Ciuffetti L."/>
            <person name="Hamelin R.C."/>
            <person name="Kema G.H.J."/>
            <person name="Lawrence C."/>
            <person name="Scott J.A."/>
            <person name="Spatafora J.W."/>
            <person name="Turgeon B.G."/>
            <person name="de Wit P.J.G.M."/>
            <person name="Zhong S."/>
            <person name="Goodwin S.B."/>
            <person name="Grigoriev I.V."/>
        </authorList>
    </citation>
    <scope>NUCLEOTIDE SEQUENCE [LARGE SCALE GENOMIC DNA]</scope>
    <source>
        <strain evidence="4">NZE10 / CBS 128990</strain>
    </source>
</reference>
<dbReference type="AlphaFoldDB" id="M2YLF5"/>
<dbReference type="OrthoDB" id="2519291at2759"/>
<dbReference type="Proteomes" id="UP000016933">
    <property type="component" value="Unassembled WGS sequence"/>
</dbReference>
<dbReference type="EMBL" id="KB446540">
    <property type="protein sequence ID" value="EME42841.1"/>
    <property type="molecule type" value="Genomic_DNA"/>
</dbReference>
<comment type="similarity">
    <text evidence="1">Belongs to the tpcK family.</text>
</comment>
<dbReference type="InterPro" id="IPR011008">
    <property type="entry name" value="Dimeric_a/b-barrel"/>
</dbReference>
<evidence type="ECO:0000313" key="4">
    <source>
        <dbReference type="Proteomes" id="UP000016933"/>
    </source>
</evidence>
<organism evidence="3 4">
    <name type="scientific">Dothistroma septosporum (strain NZE10 / CBS 128990)</name>
    <name type="common">Red band needle blight fungus</name>
    <name type="synonym">Mycosphaerella pini</name>
    <dbReference type="NCBI Taxonomy" id="675120"/>
    <lineage>
        <taxon>Eukaryota</taxon>
        <taxon>Fungi</taxon>
        <taxon>Dikarya</taxon>
        <taxon>Ascomycota</taxon>
        <taxon>Pezizomycotina</taxon>
        <taxon>Dothideomycetes</taxon>
        <taxon>Dothideomycetidae</taxon>
        <taxon>Mycosphaerellales</taxon>
        <taxon>Mycosphaerellaceae</taxon>
        <taxon>Dothistroma</taxon>
    </lineage>
</organism>
<keyword evidence="4" id="KW-1185">Reference proteome</keyword>
<dbReference type="HOGENOM" id="CLU_115019_0_2_1"/>
<dbReference type="STRING" id="675120.M2YLF5"/>
<dbReference type="Gene3D" id="3.30.70.100">
    <property type="match status" value="1"/>
</dbReference>
<evidence type="ECO:0000313" key="3">
    <source>
        <dbReference type="EMBL" id="EME42841.1"/>
    </source>
</evidence>
<dbReference type="GO" id="GO:0016491">
    <property type="term" value="F:oxidoreductase activity"/>
    <property type="evidence" value="ECO:0007669"/>
    <property type="project" value="InterPro"/>
</dbReference>
<evidence type="ECO:0000256" key="1">
    <source>
        <dbReference type="ARBA" id="ARBA00005986"/>
    </source>
</evidence>
<dbReference type="Pfam" id="PF07110">
    <property type="entry name" value="EthD"/>
    <property type="match status" value="1"/>
</dbReference>
<dbReference type="SUPFAM" id="SSF54909">
    <property type="entry name" value="Dimeric alpha+beta barrel"/>
    <property type="match status" value="1"/>
</dbReference>
<name>M2YLF5_DOTSN</name>